<dbReference type="RefSeq" id="WP_014149401.1">
    <property type="nucleotide sequence ID" value="NC_016112.1"/>
</dbReference>
<dbReference type="PATRIC" id="fig|271065.3.peg.3055"/>
<dbReference type="Proteomes" id="UP000008315">
    <property type="component" value="Chromosome"/>
</dbReference>
<name>G4T1W3_META2</name>
<keyword evidence="2" id="KW-1185">Reference proteome</keyword>
<proteinExistence type="predicted"/>
<organism evidence="1 2">
    <name type="scientific">Methylotuvimicrobium alcaliphilum (strain DSM 19304 / NCIMB 14124 / VKM B-2133 / 20Z)</name>
    <name type="common">Methylomicrobium alcaliphilum</name>
    <dbReference type="NCBI Taxonomy" id="1091494"/>
    <lineage>
        <taxon>Bacteria</taxon>
        <taxon>Pseudomonadati</taxon>
        <taxon>Pseudomonadota</taxon>
        <taxon>Gammaproteobacteria</taxon>
        <taxon>Methylococcales</taxon>
        <taxon>Methylococcaceae</taxon>
        <taxon>Methylotuvimicrobium</taxon>
    </lineage>
</organism>
<protein>
    <submittedName>
        <fullName evidence="1">Uncharacterized protein</fullName>
    </submittedName>
</protein>
<dbReference type="KEGG" id="mah:MEALZ_2971"/>
<dbReference type="HOGENOM" id="CLU_1466579_0_0_6"/>
<dbReference type="EMBL" id="FO082060">
    <property type="protein sequence ID" value="CCE24637.1"/>
    <property type="molecule type" value="Genomic_DNA"/>
</dbReference>
<evidence type="ECO:0000313" key="1">
    <source>
        <dbReference type="EMBL" id="CCE24637.1"/>
    </source>
</evidence>
<accession>G4T1W3</accession>
<reference evidence="2" key="1">
    <citation type="journal article" date="2012" name="J. Bacteriol.">
        <title>Genome sequence of the haloalkaliphilic methanotrophic bacterium Methylomicrobium alcaliphilum 20Z.</title>
        <authorList>
            <person name="Vuilleumier S."/>
            <person name="Khmelenina V.N."/>
            <person name="Bringel F."/>
            <person name="Reshetnikov A.S."/>
            <person name="Lajus A."/>
            <person name="Mangenot S."/>
            <person name="Rouy Z."/>
            <person name="Op den Camp H.J."/>
            <person name="Jetten M.S."/>
            <person name="Dispirito A.A."/>
            <person name="Dunfield P."/>
            <person name="Klotz M.G."/>
            <person name="Semrau J.D."/>
            <person name="Stein L.Y."/>
            <person name="Barbe V."/>
            <person name="Medigue C."/>
            <person name="Trotsenko Y.A."/>
            <person name="Kalyuzhnaya M.G."/>
        </authorList>
    </citation>
    <scope>NUCLEOTIDE SEQUENCE [LARGE SCALE GENOMIC DNA]</scope>
    <source>
        <strain evidence="2">DSM 19304 / NCIMB 14124 / VKM B-2133 / 20Z</strain>
    </source>
</reference>
<dbReference type="AlphaFoldDB" id="G4T1W3"/>
<gene>
    <name evidence="1" type="ordered locus">MEALZ_2971</name>
</gene>
<sequence length="184" mass="21123">MKKITVENYREDKYYLRIVKATAELLTEQGYVAPVRLFQKMELLTELDIVAWRRGRLPYLEKAVRCNLAKANRILRILRFHAHDLNLKPSSTVYLRKQPGNRMPLKFSKSGDKKLEEAYATHLVSPRLKAAKQHAETVGETEEYPAARSQALKLCRTLSIESYTNQTLRACINIDGITIPCSSD</sequence>
<evidence type="ECO:0000313" key="2">
    <source>
        <dbReference type="Proteomes" id="UP000008315"/>
    </source>
</evidence>